<dbReference type="RefSeq" id="WP_245133283.1">
    <property type="nucleotide sequence ID" value="NZ_JALJEJ010000018.1"/>
</dbReference>
<name>A0A9X1X7N7_9SPHI</name>
<proteinExistence type="predicted"/>
<organism evidence="2 3">
    <name type="scientific">Mucilaginibacter straminoryzae</name>
    <dbReference type="NCBI Taxonomy" id="2932774"/>
    <lineage>
        <taxon>Bacteria</taxon>
        <taxon>Pseudomonadati</taxon>
        <taxon>Bacteroidota</taxon>
        <taxon>Sphingobacteriia</taxon>
        <taxon>Sphingobacteriales</taxon>
        <taxon>Sphingobacteriaceae</taxon>
        <taxon>Mucilaginibacter</taxon>
    </lineage>
</organism>
<dbReference type="InterPro" id="IPR043766">
    <property type="entry name" value="BfmA-like"/>
</dbReference>
<evidence type="ECO:0000256" key="1">
    <source>
        <dbReference type="SAM" id="MobiDB-lite"/>
    </source>
</evidence>
<dbReference type="Pfam" id="PF18976">
    <property type="entry name" value="DUF5712"/>
    <property type="match status" value="1"/>
</dbReference>
<reference evidence="2" key="1">
    <citation type="submission" date="2022-04" db="EMBL/GenBank/DDBJ databases">
        <title>Mucilaginibacter sp. RS28 isolated from freshwater.</title>
        <authorList>
            <person name="Ko S.-R."/>
        </authorList>
    </citation>
    <scope>NUCLEOTIDE SEQUENCE</scope>
    <source>
        <strain evidence="2">RS28</strain>
    </source>
</reference>
<comment type="caution">
    <text evidence="2">The sequence shown here is derived from an EMBL/GenBank/DDBJ whole genome shotgun (WGS) entry which is preliminary data.</text>
</comment>
<dbReference type="AlphaFoldDB" id="A0A9X1X7N7"/>
<dbReference type="EMBL" id="JALJEJ010000018">
    <property type="protein sequence ID" value="MCJ8212061.1"/>
    <property type="molecule type" value="Genomic_DNA"/>
</dbReference>
<keyword evidence="3" id="KW-1185">Reference proteome</keyword>
<gene>
    <name evidence="2" type="ORF">MUY27_20255</name>
</gene>
<dbReference type="Proteomes" id="UP001139450">
    <property type="component" value="Unassembled WGS sequence"/>
</dbReference>
<evidence type="ECO:0000313" key="2">
    <source>
        <dbReference type="EMBL" id="MCJ8212061.1"/>
    </source>
</evidence>
<feature type="region of interest" description="Disordered" evidence="1">
    <location>
        <begin position="278"/>
        <end position="302"/>
    </location>
</feature>
<accession>A0A9X1X7N7</accession>
<protein>
    <submittedName>
        <fullName evidence="2">DUF5712 family protein</fullName>
    </submittedName>
</protein>
<evidence type="ECO:0000313" key="3">
    <source>
        <dbReference type="Proteomes" id="UP001139450"/>
    </source>
</evidence>
<sequence length="302" mass="34947">MHINITKSETGNNKGSCGQLVTYLEKENRTAEKLGQGDQLEHWFNHVRDNIQPYEVRSGIDNNIAKLSKDDAKFFLINISPSEKEIRYLKERHGQAGAQEHLKAYANQVMDAYARNFKREGIDSGKDLVYFGKLEQHRYYTYKDLEVRKGKAMKGDVKPGEQMHIQIIVSRKDATNTIKLSPLNNSKGKNAAHSAKVGQFDRVAFKQISEQLFDKLFDYDRIVAETFRYANALKHGDYEQRQEVRCLLQLERASKERLYHGHSKGLIETLLDNNGQYYGQPTVDDGTRKRKRRRRYSQGQSI</sequence>